<organism evidence="1 2">
    <name type="scientific">Cellulophaga algicola (strain DSM 14237 / IC166 / ACAM 630)</name>
    <dbReference type="NCBI Taxonomy" id="688270"/>
    <lineage>
        <taxon>Bacteria</taxon>
        <taxon>Pseudomonadati</taxon>
        <taxon>Bacteroidota</taxon>
        <taxon>Flavobacteriia</taxon>
        <taxon>Flavobacteriales</taxon>
        <taxon>Flavobacteriaceae</taxon>
        <taxon>Cellulophaga</taxon>
    </lineage>
</organism>
<proteinExistence type="predicted"/>
<dbReference type="RefSeq" id="WP_013552431.1">
    <property type="nucleotide sequence ID" value="NC_014934.1"/>
</dbReference>
<gene>
    <name evidence="1" type="ordered locus">Celal_3730</name>
</gene>
<protein>
    <submittedName>
        <fullName evidence="1">Uncharacterized protein</fullName>
    </submittedName>
</protein>
<accession>E6XAL9</accession>
<dbReference type="KEGG" id="cao:Celal_3730"/>
<dbReference type="Proteomes" id="UP000008634">
    <property type="component" value="Chromosome"/>
</dbReference>
<dbReference type="EMBL" id="CP002453">
    <property type="protein sequence ID" value="ADV50981.1"/>
    <property type="molecule type" value="Genomic_DNA"/>
</dbReference>
<keyword evidence="2" id="KW-1185">Reference proteome</keyword>
<reference evidence="1 2" key="1">
    <citation type="journal article" date="2010" name="Stand. Genomic Sci.">
        <title>Complete genome sequence of Cellulophaga algicola type strain (IC166).</title>
        <authorList>
            <person name="Abt B."/>
            <person name="Lu M."/>
            <person name="Misra M."/>
            <person name="Han C."/>
            <person name="Nolan M."/>
            <person name="Lucas S."/>
            <person name="Hammon N."/>
            <person name="Deshpande S."/>
            <person name="Cheng J.F."/>
            <person name="Tapia R."/>
            <person name="Goodwin L."/>
            <person name="Pitluck S."/>
            <person name="Liolios K."/>
            <person name="Pagani I."/>
            <person name="Ivanova N."/>
            <person name="Mavromatis K."/>
            <person name="Ovchinikova G."/>
            <person name="Pati A."/>
            <person name="Chen A."/>
            <person name="Palaniappan K."/>
            <person name="Land M."/>
            <person name="Hauser L."/>
            <person name="Chang Y.J."/>
            <person name="Jeffries C.D."/>
            <person name="Detter J.C."/>
            <person name="Brambilla E."/>
            <person name="Rohde M."/>
            <person name="Tindall B.J."/>
            <person name="Goker M."/>
            <person name="Woyke T."/>
            <person name="Bristow J."/>
            <person name="Eisen J.A."/>
            <person name="Markowitz V."/>
            <person name="Hugenholtz P."/>
            <person name="Kyrpides N.C."/>
            <person name="Klenk H.P."/>
            <person name="Lapidus A."/>
        </authorList>
    </citation>
    <scope>NUCLEOTIDE SEQUENCE [LARGE SCALE GENOMIC DNA]</scope>
    <source>
        <strain evidence="2">DSM 14237 / IC166 / ACAM 630</strain>
    </source>
</reference>
<dbReference type="HOGENOM" id="CLU_1531422_0_0_10"/>
<evidence type="ECO:0000313" key="2">
    <source>
        <dbReference type="Proteomes" id="UP000008634"/>
    </source>
</evidence>
<dbReference type="eggNOG" id="ENOG5033CIA">
    <property type="taxonomic scope" value="Bacteria"/>
</dbReference>
<dbReference type="AlphaFoldDB" id="E6XAL9"/>
<evidence type="ECO:0000313" key="1">
    <source>
        <dbReference type="EMBL" id="ADV50981.1"/>
    </source>
</evidence>
<sequence>MQIDDIKERKLEVSDYGIYLLSPQKVVSFFKKNKNKSKKFLNYFQKNQKNYIESLKEGVWLPILPIDSIEYLIKLNEKFNDDWIELFEINNFNIEIEDDNNLWIGSLSNLHTWCMEDYDSSKDFNSYETLDDETLYSSFRFNIPKGKYLVNIKGYKRKEKLEYPEANFGFLFELNEVENFDGFKDPREDEKYSFNIAQM</sequence>
<name>E6XAL9_CELAD</name>